<dbReference type="Gene3D" id="3.40.50.620">
    <property type="entry name" value="HUPs"/>
    <property type="match status" value="1"/>
</dbReference>
<evidence type="ECO:0000259" key="1">
    <source>
        <dbReference type="Pfam" id="PF00733"/>
    </source>
</evidence>
<dbReference type="Proteomes" id="UP000199558">
    <property type="component" value="Unassembled WGS sequence"/>
</dbReference>
<accession>A0A1A9BK39</accession>
<dbReference type="GO" id="GO:0004066">
    <property type="term" value="F:asparagine synthase (glutamine-hydrolyzing) activity"/>
    <property type="evidence" value="ECO:0007669"/>
    <property type="project" value="InterPro"/>
</dbReference>
<dbReference type="Pfam" id="PF00733">
    <property type="entry name" value="Asn_synthase"/>
    <property type="match status" value="1"/>
</dbReference>
<proteinExistence type="predicted"/>
<dbReference type="InterPro" id="IPR014729">
    <property type="entry name" value="Rossmann-like_a/b/a_fold"/>
</dbReference>
<sequence length="440" mass="45528">MRQLRPAFRGPSGRVDVDPLVVADPDARVACGELARLFTGVGVTGEFPTGSWWQGVELVWPAPTARPAGGPLREVFTRAVAEMCGDATVVGVNFSGGLDSLAVLVAVCRLVPARPVVAFTVDLVDDDGASTAAVAAALIAALRLPARLVVVDPDAAGPAPPWSPLGPRFDALPHLNARVNAAAADAGCGVLLSGNGADELLAAGSFASAEVTGRWGIRGARRYVVDLARTEAGWPGEVAAVAARALPAGWSAAAYWAANWPRLCRPTVSPVLAAGHRTQARAWAAGWVREQVAGHARAGRSWAQADRVDTFWPRGFSPAAGVVPEGSPFLHPDLVAAGLAVPVASRYDPHPAHAYHRIKPLVVRLFPAEMRAGLPTVKRYYAAALARAVAGPLAAPTAVRAGLLDAAAVTSCTDTATRLTVAAVETWLAGAVARGYRVSG</sequence>
<dbReference type="EMBL" id="FLRH01000005">
    <property type="protein sequence ID" value="SBT69319.1"/>
    <property type="molecule type" value="Genomic_DNA"/>
</dbReference>
<name>A0A1A9BK39_9ACTN</name>
<dbReference type="GO" id="GO:0006529">
    <property type="term" value="P:asparagine biosynthetic process"/>
    <property type="evidence" value="ECO:0007669"/>
    <property type="project" value="InterPro"/>
</dbReference>
<reference evidence="3" key="1">
    <citation type="submission" date="2016-06" db="EMBL/GenBank/DDBJ databases">
        <authorList>
            <person name="Varghese N."/>
            <person name="Submissions Spin"/>
        </authorList>
    </citation>
    <scope>NUCLEOTIDE SEQUENCE [LARGE SCALE GENOMIC DNA]</scope>
    <source>
        <strain evidence="3">DSM 45794</strain>
    </source>
</reference>
<dbReference type="AlphaFoldDB" id="A0A1A9BK39"/>
<protein>
    <submittedName>
        <fullName evidence="2">Asparagine synthase (Glutamine-hydrolysing)</fullName>
    </submittedName>
</protein>
<gene>
    <name evidence="2" type="ORF">GA0070622_6445</name>
</gene>
<feature type="domain" description="Asparagine synthetase" evidence="1">
    <location>
        <begin position="72"/>
        <end position="242"/>
    </location>
</feature>
<keyword evidence="3" id="KW-1185">Reference proteome</keyword>
<dbReference type="STRING" id="946078.GA0070622_6445"/>
<evidence type="ECO:0000313" key="3">
    <source>
        <dbReference type="Proteomes" id="UP000199558"/>
    </source>
</evidence>
<dbReference type="InterPro" id="IPR001962">
    <property type="entry name" value="Asn_synthase"/>
</dbReference>
<dbReference type="SUPFAM" id="SSF52402">
    <property type="entry name" value="Adenine nucleotide alpha hydrolases-like"/>
    <property type="match status" value="1"/>
</dbReference>
<organism evidence="2 3">
    <name type="scientific">Micromonospora sediminicola</name>
    <dbReference type="NCBI Taxonomy" id="946078"/>
    <lineage>
        <taxon>Bacteria</taxon>
        <taxon>Bacillati</taxon>
        <taxon>Actinomycetota</taxon>
        <taxon>Actinomycetes</taxon>
        <taxon>Micromonosporales</taxon>
        <taxon>Micromonosporaceae</taxon>
        <taxon>Micromonospora</taxon>
    </lineage>
</organism>
<evidence type="ECO:0000313" key="2">
    <source>
        <dbReference type="EMBL" id="SBT69319.1"/>
    </source>
</evidence>